<evidence type="ECO:0000313" key="8">
    <source>
        <dbReference type="EMBL" id="KAJ8035627.1"/>
    </source>
</evidence>
<keyword evidence="9" id="KW-1185">Reference proteome</keyword>
<gene>
    <name evidence="8" type="ORF">HOLleu_19364</name>
</gene>
<evidence type="ECO:0000256" key="3">
    <source>
        <dbReference type="ARBA" id="ARBA00022563"/>
    </source>
</evidence>
<dbReference type="PANTHER" id="PTHR48069:SF3">
    <property type="entry name" value="DIHYDROFOLATE REDUCTASE"/>
    <property type="match status" value="1"/>
</dbReference>
<protein>
    <recommendedName>
        <fullName evidence="2">dihydrofolate reductase</fullName>
        <ecNumber evidence="2">1.5.1.3</ecNumber>
    </recommendedName>
</protein>
<evidence type="ECO:0000256" key="5">
    <source>
        <dbReference type="ARBA" id="ARBA00023002"/>
    </source>
</evidence>
<dbReference type="Pfam" id="PF00186">
    <property type="entry name" value="DHFR_1"/>
    <property type="match status" value="1"/>
</dbReference>
<dbReference type="CDD" id="cd00209">
    <property type="entry name" value="DHFR"/>
    <property type="match status" value="1"/>
</dbReference>
<evidence type="ECO:0000256" key="2">
    <source>
        <dbReference type="ARBA" id="ARBA00012856"/>
    </source>
</evidence>
<evidence type="ECO:0000313" key="9">
    <source>
        <dbReference type="Proteomes" id="UP001152320"/>
    </source>
</evidence>
<evidence type="ECO:0000256" key="6">
    <source>
        <dbReference type="ARBA" id="ARBA00048873"/>
    </source>
</evidence>
<dbReference type="GO" id="GO:0046654">
    <property type="term" value="P:tetrahydrofolate biosynthetic process"/>
    <property type="evidence" value="ECO:0007669"/>
    <property type="project" value="InterPro"/>
</dbReference>
<dbReference type="GO" id="GO:0005739">
    <property type="term" value="C:mitochondrion"/>
    <property type="evidence" value="ECO:0007669"/>
    <property type="project" value="TreeGrafter"/>
</dbReference>
<dbReference type="GO" id="GO:0006730">
    <property type="term" value="P:one-carbon metabolic process"/>
    <property type="evidence" value="ECO:0007669"/>
    <property type="project" value="UniProtKB-KW"/>
</dbReference>
<dbReference type="EMBL" id="JAIZAY010000009">
    <property type="protein sequence ID" value="KAJ8035627.1"/>
    <property type="molecule type" value="Genomic_DNA"/>
</dbReference>
<dbReference type="AlphaFoldDB" id="A0A9Q1BZ86"/>
<dbReference type="GO" id="GO:0004146">
    <property type="term" value="F:dihydrofolate reductase activity"/>
    <property type="evidence" value="ECO:0007669"/>
    <property type="project" value="UniProtKB-EC"/>
</dbReference>
<dbReference type="EC" id="1.5.1.3" evidence="2"/>
<dbReference type="SUPFAM" id="SSF53597">
    <property type="entry name" value="Dihydrofolate reductase-like"/>
    <property type="match status" value="1"/>
</dbReference>
<dbReference type="Gene3D" id="3.40.430.10">
    <property type="entry name" value="Dihydrofolate Reductase, subunit A"/>
    <property type="match status" value="1"/>
</dbReference>
<evidence type="ECO:0000256" key="1">
    <source>
        <dbReference type="ARBA" id="ARBA00004903"/>
    </source>
</evidence>
<dbReference type="InterPro" id="IPR024072">
    <property type="entry name" value="DHFR-like_dom_sf"/>
</dbReference>
<dbReference type="InterPro" id="IPR012259">
    <property type="entry name" value="DHFR"/>
</dbReference>
<keyword evidence="3" id="KW-0554">One-carbon metabolism</keyword>
<dbReference type="PROSITE" id="PS51330">
    <property type="entry name" value="DHFR_2"/>
    <property type="match status" value="1"/>
</dbReference>
<reference evidence="8" key="1">
    <citation type="submission" date="2021-10" db="EMBL/GenBank/DDBJ databases">
        <title>Tropical sea cucumber genome reveals ecological adaptation and Cuvierian tubules defense mechanism.</title>
        <authorList>
            <person name="Chen T."/>
        </authorList>
    </citation>
    <scope>NUCLEOTIDE SEQUENCE</scope>
    <source>
        <strain evidence="8">Nanhai2018</strain>
        <tissue evidence="8">Muscle</tissue>
    </source>
</reference>
<dbReference type="OrthoDB" id="4664297at2759"/>
<proteinExistence type="predicted"/>
<dbReference type="PANTHER" id="PTHR48069">
    <property type="entry name" value="DIHYDROFOLATE REDUCTASE"/>
    <property type="match status" value="1"/>
</dbReference>
<sequence>MNMIAAVGNNLELGLNGLLPWDLPNEFATFVKIAKGNPPPGRKNVIISGRKSWLGSTSYNPFAGETIEIVLSNTLKNVPEGVHVFSSFDAAMAFLSQPEQRKRVHEVWNIGGTQLYKIGVESEYFHRLYLTKVYSDFECDTWFPELDLSQYHTVRDERLPVEVQKENGIKYQFFVYEKQKVA</sequence>
<dbReference type="GO" id="GO:0046655">
    <property type="term" value="P:folic acid metabolic process"/>
    <property type="evidence" value="ECO:0007669"/>
    <property type="project" value="TreeGrafter"/>
</dbReference>
<evidence type="ECO:0000259" key="7">
    <source>
        <dbReference type="PROSITE" id="PS51330"/>
    </source>
</evidence>
<keyword evidence="5" id="KW-0560">Oxidoreductase</keyword>
<accession>A0A9Q1BZ86</accession>
<dbReference type="Proteomes" id="UP001152320">
    <property type="component" value="Chromosome 9"/>
</dbReference>
<dbReference type="GO" id="GO:0050661">
    <property type="term" value="F:NADP binding"/>
    <property type="evidence" value="ECO:0007669"/>
    <property type="project" value="InterPro"/>
</dbReference>
<keyword evidence="4" id="KW-0521">NADP</keyword>
<name>A0A9Q1BZ86_HOLLE</name>
<evidence type="ECO:0000256" key="4">
    <source>
        <dbReference type="ARBA" id="ARBA00022857"/>
    </source>
</evidence>
<comment type="caution">
    <text evidence="8">The sequence shown here is derived from an EMBL/GenBank/DDBJ whole genome shotgun (WGS) entry which is preliminary data.</text>
</comment>
<dbReference type="InterPro" id="IPR001796">
    <property type="entry name" value="DHFR_dom"/>
</dbReference>
<organism evidence="8 9">
    <name type="scientific">Holothuria leucospilota</name>
    <name type="common">Black long sea cucumber</name>
    <name type="synonym">Mertensiothuria leucospilota</name>
    <dbReference type="NCBI Taxonomy" id="206669"/>
    <lineage>
        <taxon>Eukaryota</taxon>
        <taxon>Metazoa</taxon>
        <taxon>Echinodermata</taxon>
        <taxon>Eleutherozoa</taxon>
        <taxon>Echinozoa</taxon>
        <taxon>Holothuroidea</taxon>
        <taxon>Aspidochirotacea</taxon>
        <taxon>Aspidochirotida</taxon>
        <taxon>Holothuriidae</taxon>
        <taxon>Holothuria</taxon>
    </lineage>
</organism>
<dbReference type="GO" id="GO:0046452">
    <property type="term" value="P:dihydrofolate metabolic process"/>
    <property type="evidence" value="ECO:0007669"/>
    <property type="project" value="TreeGrafter"/>
</dbReference>
<comment type="catalytic activity">
    <reaction evidence="6">
        <text>(6S)-5,6,7,8-tetrahydrofolate + NADP(+) = 7,8-dihydrofolate + NADPH + H(+)</text>
        <dbReference type="Rhea" id="RHEA:15009"/>
        <dbReference type="ChEBI" id="CHEBI:15378"/>
        <dbReference type="ChEBI" id="CHEBI:57451"/>
        <dbReference type="ChEBI" id="CHEBI:57453"/>
        <dbReference type="ChEBI" id="CHEBI:57783"/>
        <dbReference type="ChEBI" id="CHEBI:58349"/>
        <dbReference type="EC" id="1.5.1.3"/>
    </reaction>
</comment>
<feature type="domain" description="DHFR" evidence="7">
    <location>
        <begin position="1"/>
        <end position="178"/>
    </location>
</feature>
<comment type="pathway">
    <text evidence="1">Cofactor biosynthesis; tetrahydrofolate biosynthesis; 5,6,7,8-tetrahydrofolate from 7,8-dihydrofolate: step 1/1.</text>
</comment>